<protein>
    <submittedName>
        <fullName evidence="1">Uncharacterized protein</fullName>
    </submittedName>
</protein>
<evidence type="ECO:0000313" key="1">
    <source>
        <dbReference type="EMBL" id="TEA38694.1"/>
    </source>
</evidence>
<dbReference type="EMBL" id="QWLN02004660">
    <property type="protein sequence ID" value="TEA38694.1"/>
    <property type="molecule type" value="Genomic_DNA"/>
</dbReference>
<dbReference type="AlphaFoldDB" id="A0A484GS68"/>
<accession>A0A484GS68</accession>
<name>A0A484GS68_SOUCH</name>
<comment type="caution">
    <text evidence="1">The sequence shown here is derived from an EMBL/GenBank/DDBJ whole genome shotgun (WGS) entry which is preliminary data.</text>
</comment>
<proteinExistence type="predicted"/>
<reference evidence="1 2" key="1">
    <citation type="journal article" date="2018" name="Genomics">
        <title>Molecular footprints of inshore aquatic adaptation in Indo-Pacific humpback dolphin (Sousa chinensis).</title>
        <authorList>
            <person name="Ming Y."/>
            <person name="Jian J."/>
            <person name="Yu F."/>
            <person name="Yu X."/>
            <person name="Wang J."/>
            <person name="Liu W."/>
        </authorList>
    </citation>
    <scope>NUCLEOTIDE SEQUENCE [LARGE SCALE GENOMIC DNA]</scope>
    <source>
        <strain evidence="1">MY-2018</strain>
        <tissue evidence="1">Skin</tissue>
    </source>
</reference>
<dbReference type="Proteomes" id="UP000295264">
    <property type="component" value="Unassembled WGS sequence"/>
</dbReference>
<evidence type="ECO:0000313" key="2">
    <source>
        <dbReference type="Proteomes" id="UP000295264"/>
    </source>
</evidence>
<feature type="non-terminal residue" evidence="1">
    <location>
        <position position="1"/>
    </location>
</feature>
<feature type="non-terminal residue" evidence="1">
    <location>
        <position position="71"/>
    </location>
</feature>
<sequence>VAQEGIDAGAAAGFTRGAEDRPVRHDLASGIREAAKAYLCKLASSWDESVCDELEVLCAERQSSLIKAGED</sequence>
<keyword evidence="2" id="KW-1185">Reference proteome</keyword>
<gene>
    <name evidence="1" type="ORF">DBR06_SOUSAS610032</name>
</gene>
<organism evidence="1 2">
    <name type="scientific">Sousa chinensis</name>
    <name type="common">Indo-pacific humpbacked dolphin</name>
    <name type="synonym">Steno chinensis</name>
    <dbReference type="NCBI Taxonomy" id="103600"/>
    <lineage>
        <taxon>Eukaryota</taxon>
        <taxon>Metazoa</taxon>
        <taxon>Chordata</taxon>
        <taxon>Craniata</taxon>
        <taxon>Vertebrata</taxon>
        <taxon>Euteleostomi</taxon>
        <taxon>Mammalia</taxon>
        <taxon>Eutheria</taxon>
        <taxon>Laurasiatheria</taxon>
        <taxon>Artiodactyla</taxon>
        <taxon>Whippomorpha</taxon>
        <taxon>Cetacea</taxon>
        <taxon>Odontoceti</taxon>
        <taxon>Delphinidae</taxon>
        <taxon>Sousa</taxon>
    </lineage>
</organism>